<keyword evidence="11" id="KW-1185">Reference proteome</keyword>
<feature type="signal peptide" evidence="8">
    <location>
        <begin position="1"/>
        <end position="25"/>
    </location>
</feature>
<dbReference type="SUPFAM" id="SSF56935">
    <property type="entry name" value="Porins"/>
    <property type="match status" value="1"/>
</dbReference>
<comment type="similarity">
    <text evidence="7">Belongs to the TonB-dependent receptor family.</text>
</comment>
<evidence type="ECO:0000256" key="3">
    <source>
        <dbReference type="ARBA" id="ARBA00022452"/>
    </source>
</evidence>
<name>A0A2U2PC90_9SPHI</name>
<gene>
    <name evidence="10" type="ORF">DDR33_19280</name>
</gene>
<evidence type="ECO:0000259" key="9">
    <source>
        <dbReference type="Pfam" id="PF07715"/>
    </source>
</evidence>
<proteinExistence type="inferred from homology"/>
<dbReference type="AlphaFoldDB" id="A0A2U2PC90"/>
<evidence type="ECO:0000256" key="6">
    <source>
        <dbReference type="ARBA" id="ARBA00023237"/>
    </source>
</evidence>
<sequence length="1066" mass="116163">MKLLNKIKKHLLLMFAVSGPLMLQAAVNTTGKGIKIDSVTHSSSPKEHVTGTVLDASTKQPAIGVNISVEGYSAAITDEKGKFRIAIPSPDAVLKFSAPGYTTKILPVRGESVLRVLLNDESARSFSDEISLSVASGKTSRLFSVSAVSNVVVRDSYSRPFENADNYLQAQVPGLNVIRRSGTPGVGSNLVMRGFSSMYGTNQPLIVVDGMLYDANSYGTSLIGSHISNPLSLIDIKDIESFTVIKDGTSLYGTRGANGVIIISTAHAKELATKIDFSVYGGVNMRPEKLPVMGVGDYRLYLSDLLRSSGLPASQVEALPYMNDNTASPDYYRYHYNTDWQDKTLSGSYDQNYYMKVSGGDDIAKYALSVGYLSNKGIIDNTDLKRYSARFNADFNLTTKLTAKTNIAFTSADQSLADQGLNLRTNPLLLGLTKSPFLPVMQVADDGTESPNLAGVDVFNMSNPVAVLENVNAVNKHSRFFGSVRFNYKTGKFGNIGSLVGLAYSKVRESYFVPRLGVAPDTLSNTVAYSTLSSRVQRYSSIYNDTYYSYKRSFSSAHTLEANAGFRYQSSENEQDRATGYNSPSDDFVTIGYSSNSLREIGGDMGKWRWLNAYLGINYSYKSKYLLAFNASADGSSRFGKEARKALKINGNTYALLPSVGAAWIMSSESFMKDVRPVDLLKFRVSYGLSGNDDIGNFTSRRYYVSQNLLGNQGLIRGNIGNPYLSWERSRKLNAGMDISLFNERLSATVDVFQTRITDLVTYNQVPAGAGFDFVVANNGGMKNRGIEASVNARLLNSTLKWDVGAIVSVYRNKVTSLPGGSPVVTTYSGGAVISRAGGALNEFYGFRTQGVFASDAEAKAASQQVKMADGSFRVPGGGDIHFADLNNDGVIDDRDRTVIGNPNPDFTGGIQTTLAWKKFSLQTIFSFSKGNDVYNGTRAILESGSMPVNQTAAMNNRWQYDGQATDIPKVTYGDPMGNARFSDRWIEDGSYLRLRTLNVTYSLPVKTRTVKSASIYLTGNNLFTITKYLGYDPEMGSGGSPLTMGYDIAQEPQFRSVQLGVRVGL</sequence>
<dbReference type="PROSITE" id="PS52016">
    <property type="entry name" value="TONB_DEPENDENT_REC_3"/>
    <property type="match status" value="1"/>
</dbReference>
<organism evidence="10 11">
    <name type="scientific">Pararcticibacter amylolyticus</name>
    <dbReference type="NCBI Taxonomy" id="2173175"/>
    <lineage>
        <taxon>Bacteria</taxon>
        <taxon>Pseudomonadati</taxon>
        <taxon>Bacteroidota</taxon>
        <taxon>Sphingobacteriia</taxon>
        <taxon>Sphingobacteriales</taxon>
        <taxon>Sphingobacteriaceae</taxon>
        <taxon>Pararcticibacter</taxon>
    </lineage>
</organism>
<dbReference type="NCBIfam" id="TIGR04056">
    <property type="entry name" value="OMP_RagA_SusC"/>
    <property type="match status" value="1"/>
</dbReference>
<comment type="subcellular location">
    <subcellularLocation>
        <location evidence="1 7">Cell outer membrane</location>
        <topology evidence="1 7">Multi-pass membrane protein</topology>
    </subcellularLocation>
</comment>
<evidence type="ECO:0000256" key="1">
    <source>
        <dbReference type="ARBA" id="ARBA00004571"/>
    </source>
</evidence>
<dbReference type="RefSeq" id="WP_109417436.1">
    <property type="nucleotide sequence ID" value="NZ_QEAS01000018.1"/>
</dbReference>
<dbReference type="Pfam" id="PF13715">
    <property type="entry name" value="CarbopepD_reg_2"/>
    <property type="match status" value="1"/>
</dbReference>
<dbReference type="Proteomes" id="UP000245647">
    <property type="component" value="Unassembled WGS sequence"/>
</dbReference>
<dbReference type="InterPro" id="IPR039426">
    <property type="entry name" value="TonB-dep_rcpt-like"/>
</dbReference>
<accession>A0A2U2PC90</accession>
<keyword evidence="5 7" id="KW-0472">Membrane</keyword>
<evidence type="ECO:0000256" key="7">
    <source>
        <dbReference type="PROSITE-ProRule" id="PRU01360"/>
    </source>
</evidence>
<evidence type="ECO:0000256" key="5">
    <source>
        <dbReference type="ARBA" id="ARBA00023136"/>
    </source>
</evidence>
<keyword evidence="3 7" id="KW-1134">Transmembrane beta strand</keyword>
<evidence type="ECO:0000313" key="11">
    <source>
        <dbReference type="Proteomes" id="UP000245647"/>
    </source>
</evidence>
<feature type="chain" id="PRO_5015601129" evidence="8">
    <location>
        <begin position="26"/>
        <end position="1066"/>
    </location>
</feature>
<dbReference type="InterPro" id="IPR023996">
    <property type="entry name" value="TonB-dep_OMP_SusC/RagA"/>
</dbReference>
<dbReference type="GO" id="GO:0009279">
    <property type="term" value="C:cell outer membrane"/>
    <property type="evidence" value="ECO:0007669"/>
    <property type="project" value="UniProtKB-SubCell"/>
</dbReference>
<dbReference type="EMBL" id="QEAS01000018">
    <property type="protein sequence ID" value="PWG78992.1"/>
    <property type="molecule type" value="Genomic_DNA"/>
</dbReference>
<feature type="domain" description="TonB-dependent receptor plug" evidence="9">
    <location>
        <begin position="147"/>
        <end position="260"/>
    </location>
</feature>
<evidence type="ECO:0000256" key="4">
    <source>
        <dbReference type="ARBA" id="ARBA00022692"/>
    </source>
</evidence>
<dbReference type="InterPro" id="IPR008969">
    <property type="entry name" value="CarboxyPept-like_regulatory"/>
</dbReference>
<evidence type="ECO:0000313" key="10">
    <source>
        <dbReference type="EMBL" id="PWG78992.1"/>
    </source>
</evidence>
<dbReference type="Gene3D" id="2.170.130.10">
    <property type="entry name" value="TonB-dependent receptor, plug domain"/>
    <property type="match status" value="1"/>
</dbReference>
<comment type="caution">
    <text evidence="10">The sequence shown here is derived from an EMBL/GenBank/DDBJ whole genome shotgun (WGS) entry which is preliminary data.</text>
</comment>
<keyword evidence="6 7" id="KW-0998">Cell outer membrane</keyword>
<protein>
    <submittedName>
        <fullName evidence="10">SusC/RagA family TonB-linked outer membrane protein</fullName>
    </submittedName>
</protein>
<dbReference type="Pfam" id="PF07715">
    <property type="entry name" value="Plug"/>
    <property type="match status" value="1"/>
</dbReference>
<keyword evidence="4 7" id="KW-0812">Transmembrane</keyword>
<evidence type="ECO:0000256" key="8">
    <source>
        <dbReference type="SAM" id="SignalP"/>
    </source>
</evidence>
<reference evidence="10 11" key="1">
    <citation type="submission" date="2018-04" db="EMBL/GenBank/DDBJ databases">
        <title>Pedobacter chongqingensis sp. nov., isolated from a rottenly hemp rope.</title>
        <authorList>
            <person name="Cai Y."/>
        </authorList>
    </citation>
    <scope>NUCLEOTIDE SEQUENCE [LARGE SCALE GENOMIC DNA]</scope>
    <source>
        <strain evidence="10 11">FJ4-8</strain>
    </source>
</reference>
<dbReference type="InterPro" id="IPR037066">
    <property type="entry name" value="Plug_dom_sf"/>
</dbReference>
<keyword evidence="2 7" id="KW-0813">Transport</keyword>
<keyword evidence="8" id="KW-0732">Signal</keyword>
<dbReference type="OrthoDB" id="830178at2"/>
<dbReference type="SUPFAM" id="SSF49464">
    <property type="entry name" value="Carboxypeptidase regulatory domain-like"/>
    <property type="match status" value="1"/>
</dbReference>
<dbReference type="Gene3D" id="2.60.40.1120">
    <property type="entry name" value="Carboxypeptidase-like, regulatory domain"/>
    <property type="match status" value="1"/>
</dbReference>
<dbReference type="InterPro" id="IPR012910">
    <property type="entry name" value="Plug_dom"/>
</dbReference>
<dbReference type="InterPro" id="IPR036942">
    <property type="entry name" value="Beta-barrel_TonB_sf"/>
</dbReference>
<dbReference type="Gene3D" id="2.40.170.20">
    <property type="entry name" value="TonB-dependent receptor, beta-barrel domain"/>
    <property type="match status" value="1"/>
</dbReference>
<evidence type="ECO:0000256" key="2">
    <source>
        <dbReference type="ARBA" id="ARBA00022448"/>
    </source>
</evidence>